<evidence type="ECO:0000313" key="2">
    <source>
        <dbReference type="EMBL" id="MBB3137841.1"/>
    </source>
</evidence>
<evidence type="ECO:0000313" key="3">
    <source>
        <dbReference type="Proteomes" id="UP000518315"/>
    </source>
</evidence>
<feature type="region of interest" description="Disordered" evidence="1">
    <location>
        <begin position="27"/>
        <end position="51"/>
    </location>
</feature>
<evidence type="ECO:0000256" key="1">
    <source>
        <dbReference type="SAM" id="MobiDB-lite"/>
    </source>
</evidence>
<dbReference type="EMBL" id="JACHXH010000025">
    <property type="protein sequence ID" value="MBB3137841.1"/>
    <property type="molecule type" value="Genomic_DNA"/>
</dbReference>
<gene>
    <name evidence="2" type="ORF">FHS26_005609</name>
</gene>
<reference evidence="2 3" key="1">
    <citation type="submission" date="2020-08" db="EMBL/GenBank/DDBJ databases">
        <title>Genomic Encyclopedia of Type Strains, Phase III (KMG-III): the genomes of soil and plant-associated and newly described type strains.</title>
        <authorList>
            <person name="Whitman W."/>
        </authorList>
    </citation>
    <scope>NUCLEOTIDE SEQUENCE [LARGE SCALE GENOMIC DNA]</scope>
    <source>
        <strain evidence="2 3">CECT 4113</strain>
    </source>
</reference>
<organism evidence="2 3">
    <name type="scientific">Rhizobium pisi</name>
    <dbReference type="NCBI Taxonomy" id="574561"/>
    <lineage>
        <taxon>Bacteria</taxon>
        <taxon>Pseudomonadati</taxon>
        <taxon>Pseudomonadota</taxon>
        <taxon>Alphaproteobacteria</taxon>
        <taxon>Hyphomicrobiales</taxon>
        <taxon>Rhizobiaceae</taxon>
        <taxon>Rhizobium/Agrobacterium group</taxon>
        <taxon>Rhizobium</taxon>
    </lineage>
</organism>
<dbReference type="AlphaFoldDB" id="A0A7W5G322"/>
<dbReference type="Proteomes" id="UP000518315">
    <property type="component" value="Unassembled WGS sequence"/>
</dbReference>
<keyword evidence="3" id="KW-1185">Reference proteome</keyword>
<sequence>MPISVPVRGRMMARRWLMGARSSAAARASRLRPAGCAPQHEGRGSMPRPVSDVGGCHTSLCPAGHLPHKGGDRLGVMVSPNNDGLAWVGRQRGRMIQPLADLHPCGGDGRQARGYPTANPRTAPGRLRLDEATMKWLATTACRLWDIFNLSTNLCIEHSINGRQLLIAVEDSSFFYSGRPSCSMDCL</sequence>
<name>A0A7W5G322_9HYPH</name>
<proteinExistence type="predicted"/>
<accession>A0A7W5G322</accession>
<protein>
    <submittedName>
        <fullName evidence="2">Uncharacterized protein</fullName>
    </submittedName>
</protein>
<comment type="caution">
    <text evidence="2">The sequence shown here is derived from an EMBL/GenBank/DDBJ whole genome shotgun (WGS) entry which is preliminary data.</text>
</comment>